<organism evidence="3 4">
    <name type="scientific">Streptomyces marokkonensis</name>
    <dbReference type="NCBI Taxonomy" id="324855"/>
    <lineage>
        <taxon>Bacteria</taxon>
        <taxon>Bacillati</taxon>
        <taxon>Actinomycetota</taxon>
        <taxon>Actinomycetes</taxon>
        <taxon>Kitasatosporales</taxon>
        <taxon>Streptomycetaceae</taxon>
        <taxon>Streptomyces</taxon>
    </lineage>
</organism>
<feature type="compositionally biased region" description="Low complexity" evidence="1">
    <location>
        <begin position="1"/>
        <end position="17"/>
    </location>
</feature>
<evidence type="ECO:0000313" key="3">
    <source>
        <dbReference type="EMBL" id="GAA3977783.1"/>
    </source>
</evidence>
<accession>A0ABP7Q8J5</accession>
<evidence type="ECO:0000256" key="1">
    <source>
        <dbReference type="SAM" id="MobiDB-lite"/>
    </source>
</evidence>
<reference evidence="4" key="1">
    <citation type="journal article" date="2019" name="Int. J. Syst. Evol. Microbiol.">
        <title>The Global Catalogue of Microorganisms (GCM) 10K type strain sequencing project: providing services to taxonomists for standard genome sequencing and annotation.</title>
        <authorList>
            <consortium name="The Broad Institute Genomics Platform"/>
            <consortium name="The Broad Institute Genome Sequencing Center for Infectious Disease"/>
            <person name="Wu L."/>
            <person name="Ma J."/>
        </authorList>
    </citation>
    <scope>NUCLEOTIDE SEQUENCE [LARGE SCALE GENOMIC DNA]</scope>
    <source>
        <strain evidence="4">JCM 17027</strain>
    </source>
</reference>
<keyword evidence="2" id="KW-1133">Transmembrane helix</keyword>
<comment type="caution">
    <text evidence="3">The sequence shown here is derived from an EMBL/GenBank/DDBJ whole genome shotgun (WGS) entry which is preliminary data.</text>
</comment>
<feature type="region of interest" description="Disordered" evidence="1">
    <location>
        <begin position="1"/>
        <end position="30"/>
    </location>
</feature>
<sequence>MSSPSSPSPRSAARTAPAPAPWPATGPRSPARALTVCSVAGLVLLLPTVLAAWLAVFASEHGGDCLMYGERCQTVPGTVLWACFWAAVGLGVTALAWPRTRWTSARCWAVGLQWGAQLTLGALILSGA</sequence>
<feature type="transmembrane region" description="Helical" evidence="2">
    <location>
        <begin position="78"/>
        <end position="97"/>
    </location>
</feature>
<protein>
    <recommendedName>
        <fullName evidence="5">Transmembrane protein</fullName>
    </recommendedName>
</protein>
<evidence type="ECO:0008006" key="5">
    <source>
        <dbReference type="Google" id="ProtNLM"/>
    </source>
</evidence>
<dbReference type="Proteomes" id="UP001500034">
    <property type="component" value="Unassembled WGS sequence"/>
</dbReference>
<name>A0ABP7Q8J5_9ACTN</name>
<feature type="transmembrane region" description="Helical" evidence="2">
    <location>
        <begin position="33"/>
        <end position="58"/>
    </location>
</feature>
<evidence type="ECO:0000256" key="2">
    <source>
        <dbReference type="SAM" id="Phobius"/>
    </source>
</evidence>
<evidence type="ECO:0000313" key="4">
    <source>
        <dbReference type="Proteomes" id="UP001500034"/>
    </source>
</evidence>
<keyword evidence="2" id="KW-0812">Transmembrane</keyword>
<gene>
    <name evidence="3" type="ORF">GCM10022384_29440</name>
</gene>
<dbReference type="EMBL" id="BAABCQ010000048">
    <property type="protein sequence ID" value="GAA3977783.1"/>
    <property type="molecule type" value="Genomic_DNA"/>
</dbReference>
<keyword evidence="4" id="KW-1185">Reference proteome</keyword>
<proteinExistence type="predicted"/>
<keyword evidence="2" id="KW-0472">Membrane</keyword>